<dbReference type="Pfam" id="PF00646">
    <property type="entry name" value="F-box"/>
    <property type="match status" value="1"/>
</dbReference>
<protein>
    <recommendedName>
        <fullName evidence="1">F-box domain-containing protein</fullName>
    </recommendedName>
</protein>
<name>A0A9P3FG47_9PEZI</name>
<dbReference type="RefSeq" id="XP_044660720.1">
    <property type="nucleotide sequence ID" value="XM_044804785.1"/>
</dbReference>
<reference evidence="2 3" key="1">
    <citation type="submission" date="2021-01" db="EMBL/GenBank/DDBJ databases">
        <title>Cercospora kikuchii MAFF 305040 whole genome shotgun sequence.</title>
        <authorList>
            <person name="Kashiwa T."/>
            <person name="Suzuki T."/>
        </authorList>
    </citation>
    <scope>NUCLEOTIDE SEQUENCE [LARGE SCALE GENOMIC DNA]</scope>
    <source>
        <strain evidence="2 3">MAFF 305040</strain>
    </source>
</reference>
<organism evidence="2 3">
    <name type="scientific">Cercospora kikuchii</name>
    <dbReference type="NCBI Taxonomy" id="84275"/>
    <lineage>
        <taxon>Eukaryota</taxon>
        <taxon>Fungi</taxon>
        <taxon>Dikarya</taxon>
        <taxon>Ascomycota</taxon>
        <taxon>Pezizomycotina</taxon>
        <taxon>Dothideomycetes</taxon>
        <taxon>Dothideomycetidae</taxon>
        <taxon>Mycosphaerellales</taxon>
        <taxon>Mycosphaerellaceae</taxon>
        <taxon>Cercospora</taxon>
    </lineage>
</organism>
<dbReference type="OrthoDB" id="3627501at2759"/>
<feature type="domain" description="F-box" evidence="1">
    <location>
        <begin position="24"/>
        <end position="63"/>
    </location>
</feature>
<dbReference type="InterPro" id="IPR036047">
    <property type="entry name" value="F-box-like_dom_sf"/>
</dbReference>
<dbReference type="GeneID" id="68294941"/>
<dbReference type="AlphaFoldDB" id="A0A9P3FG47"/>
<comment type="caution">
    <text evidence="2">The sequence shown here is derived from an EMBL/GenBank/DDBJ whole genome shotgun (WGS) entry which is preliminary data.</text>
</comment>
<evidence type="ECO:0000259" key="1">
    <source>
        <dbReference type="Pfam" id="PF00646"/>
    </source>
</evidence>
<keyword evidence="3" id="KW-1185">Reference proteome</keyword>
<accession>A0A9P3FG47</accession>
<dbReference type="SUPFAM" id="SSF81383">
    <property type="entry name" value="F-box domain"/>
    <property type="match status" value="1"/>
</dbReference>
<evidence type="ECO:0000313" key="2">
    <source>
        <dbReference type="EMBL" id="GIZ46233.1"/>
    </source>
</evidence>
<dbReference type="Proteomes" id="UP000825890">
    <property type="component" value="Unassembled WGS sequence"/>
</dbReference>
<proteinExistence type="predicted"/>
<gene>
    <name evidence="2" type="ORF">CKM354_000936600</name>
</gene>
<evidence type="ECO:0000313" key="3">
    <source>
        <dbReference type="Proteomes" id="UP000825890"/>
    </source>
</evidence>
<dbReference type="InterPro" id="IPR001810">
    <property type="entry name" value="F-box_dom"/>
</dbReference>
<dbReference type="EMBL" id="BOLY01000006">
    <property type="protein sequence ID" value="GIZ46233.1"/>
    <property type="molecule type" value="Genomic_DNA"/>
</dbReference>
<sequence>MPGVRGQFTTAMAAYTRPYPPTLDGLPNELKLLVFLHTPIKGLLNCRATNRNIKAFLDDPKNRERLARRRISARLGDFDRICDEVIRAVSELPFLDALKVFLDHRGIQQAEEDRQDDAHAFAARRLAHTGNTDEDDLDDMTNLVRQFIYLHLRNNEPHLLGGIGRIEVNMVDFMALAEARGRRLGFSLAEIRGMVDKIVRTSGGFIQGRTNRKSRSLDGGFPRIPLTPLHCTGKTRIRQVRFQGFCTVLEMVQLLDVPHIGDGGDFSYYTESTWSYHMLQQSLYGRQLNLFEKAALLEEIGIY</sequence>